<dbReference type="PROSITE" id="PS51885">
    <property type="entry name" value="NEPRILYSIN"/>
    <property type="match status" value="1"/>
</dbReference>
<dbReference type="PRINTS" id="PR00786">
    <property type="entry name" value="NEPRILYSIN"/>
</dbReference>
<dbReference type="GO" id="GO:0004222">
    <property type="term" value="F:metalloendopeptidase activity"/>
    <property type="evidence" value="ECO:0007669"/>
    <property type="project" value="InterPro"/>
</dbReference>
<reference evidence="3" key="1">
    <citation type="submission" date="2022-11" db="UniProtKB">
        <authorList>
            <consortium name="WormBaseParasite"/>
        </authorList>
    </citation>
    <scope>IDENTIFICATION</scope>
</reference>
<accession>A0A915EM38</accession>
<sequence>MWSEDITTLSKTERILRKVYSMCRISTAKCLPLKPTSSILEALDIYNRTQMELREISEPVSNNYSETYNTYSLLDMEKAFPNIDWTQVADGLGVDVGAANRNSYFMKYMLEEQAEELQYNVLRADPTYKWTLLNDYYNHPVFAHIFQRHRRNSIALGKSMRTKNMKSHKEKLFLIRHPEYFRKLNDLLEDGPGQLWSITMSSKHSRNTTLHQPPGDRLLVDENVASQDRKKVVKEVYQMAEAVQSELISRIDKIDWLSPSTSTSYEEIDKYHQDYFPILKTNDYLEAFRLLIDAHTKNERKEMLQERLSQQLFDQSPTIVNAFHMLSLNSIALPYAQLMKPFYETDFPTAFKYGNTATILGHEMAHGFDNSGIQFGMIGDFRKGRSLLDDYSKLLFNQTMNCLANQYSKNCCMKVNGVNKCVDGRKTQGENMADIFGLQLAYSAFQKVKAKSNQNVNLPGLLRNYTQEQLFWISFAQGWCLNVNKPADLTVLFSDTHSFGKCRVNEALKNVQEFGE</sequence>
<dbReference type="InterPro" id="IPR024079">
    <property type="entry name" value="MetalloPept_cat_dom_sf"/>
</dbReference>
<protein>
    <submittedName>
        <fullName evidence="3">Peptidase M13 C-terminal domain-containing protein</fullName>
    </submittedName>
</protein>
<dbReference type="SUPFAM" id="SSF55486">
    <property type="entry name" value="Metalloproteases ('zincins'), catalytic domain"/>
    <property type="match status" value="1"/>
</dbReference>
<evidence type="ECO:0000313" key="2">
    <source>
        <dbReference type="Proteomes" id="UP000887574"/>
    </source>
</evidence>
<name>A0A915EM38_9BILA</name>
<dbReference type="WBParaSite" id="jg7327">
    <property type="protein sequence ID" value="jg7327"/>
    <property type="gene ID" value="jg7327"/>
</dbReference>
<dbReference type="InterPro" id="IPR042089">
    <property type="entry name" value="Peptidase_M13_dom_2"/>
</dbReference>
<dbReference type="PANTHER" id="PTHR11733">
    <property type="entry name" value="ZINC METALLOPROTEASE FAMILY M13 NEPRILYSIN-RELATED"/>
    <property type="match status" value="1"/>
</dbReference>
<proteinExistence type="predicted"/>
<dbReference type="Proteomes" id="UP000887574">
    <property type="component" value="Unplaced"/>
</dbReference>
<dbReference type="Gene3D" id="3.40.390.10">
    <property type="entry name" value="Collagenase (Catalytic Domain)"/>
    <property type="match status" value="1"/>
</dbReference>
<dbReference type="GO" id="GO:0005886">
    <property type="term" value="C:plasma membrane"/>
    <property type="evidence" value="ECO:0007669"/>
    <property type="project" value="TreeGrafter"/>
</dbReference>
<dbReference type="GO" id="GO:0016485">
    <property type="term" value="P:protein processing"/>
    <property type="evidence" value="ECO:0007669"/>
    <property type="project" value="TreeGrafter"/>
</dbReference>
<feature type="domain" description="Peptidase M13 C-terminal" evidence="1">
    <location>
        <begin position="321"/>
        <end position="515"/>
    </location>
</feature>
<dbReference type="InterPro" id="IPR018497">
    <property type="entry name" value="Peptidase_M13_C"/>
</dbReference>
<dbReference type="PANTHER" id="PTHR11733:SF240">
    <property type="entry name" value="GH14155P-RELATED"/>
    <property type="match status" value="1"/>
</dbReference>
<dbReference type="InterPro" id="IPR000718">
    <property type="entry name" value="Peptidase_M13"/>
</dbReference>
<dbReference type="Gene3D" id="1.10.1380.10">
    <property type="entry name" value="Neutral endopeptidase , domain2"/>
    <property type="match status" value="1"/>
</dbReference>
<evidence type="ECO:0000259" key="1">
    <source>
        <dbReference type="Pfam" id="PF01431"/>
    </source>
</evidence>
<dbReference type="Pfam" id="PF01431">
    <property type="entry name" value="Peptidase_M13"/>
    <property type="match status" value="1"/>
</dbReference>
<evidence type="ECO:0000313" key="3">
    <source>
        <dbReference type="WBParaSite" id="jg7327"/>
    </source>
</evidence>
<organism evidence="2 3">
    <name type="scientific">Ditylenchus dipsaci</name>
    <dbReference type="NCBI Taxonomy" id="166011"/>
    <lineage>
        <taxon>Eukaryota</taxon>
        <taxon>Metazoa</taxon>
        <taxon>Ecdysozoa</taxon>
        <taxon>Nematoda</taxon>
        <taxon>Chromadorea</taxon>
        <taxon>Rhabditida</taxon>
        <taxon>Tylenchina</taxon>
        <taxon>Tylenchomorpha</taxon>
        <taxon>Sphaerularioidea</taxon>
        <taxon>Anguinidae</taxon>
        <taxon>Anguininae</taxon>
        <taxon>Ditylenchus</taxon>
    </lineage>
</organism>
<dbReference type="AlphaFoldDB" id="A0A915EM38"/>
<keyword evidence="2" id="KW-1185">Reference proteome</keyword>